<dbReference type="KEGG" id="muh:HYN43_024100"/>
<keyword evidence="2" id="KW-1185">Reference proteome</keyword>
<name>A0A494W3U1_9SPHI</name>
<gene>
    <name evidence="1" type="ORF">HYN43_024100</name>
</gene>
<dbReference type="Proteomes" id="UP000270046">
    <property type="component" value="Chromosome"/>
</dbReference>
<reference evidence="1 2" key="1">
    <citation type="submission" date="2018-10" db="EMBL/GenBank/DDBJ databases">
        <title>Genome sequencing of Mucilaginibacter sp. HYN0043.</title>
        <authorList>
            <person name="Kim M."/>
            <person name="Yi H."/>
        </authorList>
    </citation>
    <scope>NUCLEOTIDE SEQUENCE [LARGE SCALE GENOMIC DNA]</scope>
    <source>
        <strain evidence="1 2">HYN0043</strain>
    </source>
</reference>
<dbReference type="AlphaFoldDB" id="A0A494W3U1"/>
<organism evidence="1 2">
    <name type="scientific">Mucilaginibacter celer</name>
    <dbReference type="NCBI Taxonomy" id="2305508"/>
    <lineage>
        <taxon>Bacteria</taxon>
        <taxon>Pseudomonadati</taxon>
        <taxon>Bacteroidota</taxon>
        <taxon>Sphingobacteriia</taxon>
        <taxon>Sphingobacteriales</taxon>
        <taxon>Sphingobacteriaceae</taxon>
        <taxon>Mucilaginibacter</taxon>
    </lineage>
</organism>
<sequence>MKHLNLFLIFASFCLKLSAQTGNNIAPPKVDKRVELLSIVFRLAGNEEYNTTENAKYVADIHRHFDKFSSHPLIKYAAELRDSLGISYDAVMAMAIHLNNPPLLDPIVPFSISLPDQRWNLKTAAKFNIMLKQFYTDADCSSFFDAHLNDYAVAKSRFNTLFKNLDVSWYYKFYGKAPTENFNIIIGLGNGGGNYGPHIDLNDHLKKVYAIIGSGSFDEQGAPVYNLSSYLPTLIHEFNHSFVNYLIDKYEQQLTTSGTIIFEKESAKMRRQAYTSWKTMMNEALVRASVISYLKSHNADTLIADKELKQQLANGFVWMRPLVKLLDTYQTQRKTYPTLENFMPVVVAFYDDLAKRINFYNDDYQQHCARVIAVRPFKNSDTTVSSGITQIIFDFDKKLDGVRYFFGLGAKGTTYYPKPIKFKFTNDNKSIVLEVKLKPNTEYQINMVGSMMRASDGYSVQNYTLNFKTSSDPLP</sequence>
<proteinExistence type="predicted"/>
<evidence type="ECO:0000313" key="2">
    <source>
        <dbReference type="Proteomes" id="UP000270046"/>
    </source>
</evidence>
<dbReference type="RefSeq" id="WP_119406455.1">
    <property type="nucleotide sequence ID" value="NZ_CP032869.1"/>
</dbReference>
<protein>
    <submittedName>
        <fullName evidence="1">DUF4932 domain-containing protein</fullName>
    </submittedName>
</protein>
<dbReference type="EMBL" id="CP032869">
    <property type="protein sequence ID" value="AYL98175.1"/>
    <property type="molecule type" value="Genomic_DNA"/>
</dbReference>
<accession>A0A494W3U1</accession>
<dbReference type="OrthoDB" id="6402335at2"/>
<evidence type="ECO:0000313" key="1">
    <source>
        <dbReference type="EMBL" id="AYL98175.1"/>
    </source>
</evidence>
<dbReference type="Pfam" id="PF16286">
    <property type="entry name" value="DUF4932"/>
    <property type="match status" value="1"/>
</dbReference>
<dbReference type="InterPro" id="IPR032560">
    <property type="entry name" value="DUF4932"/>
</dbReference>